<feature type="compositionally biased region" description="Low complexity" evidence="1">
    <location>
        <begin position="1"/>
        <end position="18"/>
    </location>
</feature>
<gene>
    <name evidence="4" type="ORF">RRF57_009948</name>
</gene>
<feature type="domain" description="ATPase AAA-type core" evidence="2">
    <location>
        <begin position="465"/>
        <end position="552"/>
    </location>
</feature>
<evidence type="ECO:0000256" key="1">
    <source>
        <dbReference type="SAM" id="MobiDB-lite"/>
    </source>
</evidence>
<dbReference type="InterPro" id="IPR003959">
    <property type="entry name" value="ATPase_AAA_core"/>
</dbReference>
<evidence type="ECO:0000259" key="3">
    <source>
        <dbReference type="Pfam" id="PF22942"/>
    </source>
</evidence>
<name>A0AAN7V362_9PEZI</name>
<dbReference type="InterPro" id="IPR027417">
    <property type="entry name" value="P-loop_NTPase"/>
</dbReference>
<dbReference type="EMBL" id="JAWHQM010000039">
    <property type="protein sequence ID" value="KAK5634234.1"/>
    <property type="molecule type" value="Genomic_DNA"/>
</dbReference>
<evidence type="ECO:0008006" key="6">
    <source>
        <dbReference type="Google" id="ProtNLM"/>
    </source>
</evidence>
<feature type="region of interest" description="Disordered" evidence="1">
    <location>
        <begin position="318"/>
        <end position="352"/>
    </location>
</feature>
<dbReference type="Pfam" id="PF22942">
    <property type="entry name" value="DUF7025"/>
    <property type="match status" value="1"/>
</dbReference>
<sequence length="555" mass="62711">MFIMASKSDIVASSSSSAGDGGKEQASSPSSMPKIVTKCYKHVCPDRCCPSRWSEYANFDEEYAALLARTASVPIIHRFFEDKNKWVTHSFTVQDTSMKEALQQVLKGYQDLGLYLENYTFTLPFQKEPIVKHAVSGLVSFLTPILAPEVASMAHTQKTGKIAFADIWQIFAPNTLVSTKFYGVETTCRVTRYKKRDLRMSFYWEIRMEYVDWNGETSGFSRTITEIYPYEGYRHVTSLPAFPISYLKDEESYRASMIERREVFERLRGFNLMAANGTRVTIEEDKPVQRPISGRVCVDAYAYYTSCDITKPALDAFPRAQDDPDTKISKVPITDNKPSSENTQNDMDIDTSDRTKDSKFAQIRVEENGTAKGPVERIEDLTPFNDEQRLLATPWVKAFDLKSKQWCEVSIDQLQPVAWNVEAFNKLVLPGDEKQLAWEFVEARSLAEGGQFDDFIPDKGRGLIILMFGPPGVGKTFTAEAVADKARVPLYALSAAELGTTPNAVEKALERALGLCRMWNAMLLLDEADVFLGVRTSESLLRNELVSIFLRMVEY</sequence>
<accession>A0AAN7V362</accession>
<feature type="region of interest" description="Disordered" evidence="1">
    <location>
        <begin position="1"/>
        <end position="31"/>
    </location>
</feature>
<dbReference type="GO" id="GO:0005524">
    <property type="term" value="F:ATP binding"/>
    <property type="evidence" value="ECO:0007669"/>
    <property type="project" value="InterPro"/>
</dbReference>
<dbReference type="Gene3D" id="3.40.50.300">
    <property type="entry name" value="P-loop containing nucleotide triphosphate hydrolases"/>
    <property type="match status" value="1"/>
</dbReference>
<dbReference type="Proteomes" id="UP001305414">
    <property type="component" value="Unassembled WGS sequence"/>
</dbReference>
<proteinExistence type="predicted"/>
<dbReference type="SUPFAM" id="SSF52540">
    <property type="entry name" value="P-loop containing nucleoside triphosphate hydrolases"/>
    <property type="match status" value="1"/>
</dbReference>
<dbReference type="Pfam" id="PF00004">
    <property type="entry name" value="AAA"/>
    <property type="match status" value="1"/>
</dbReference>
<feature type="domain" description="DUF7025" evidence="3">
    <location>
        <begin position="154"/>
        <end position="247"/>
    </location>
</feature>
<dbReference type="PANTHER" id="PTHR46411:SF3">
    <property type="entry name" value="AAA+ ATPASE DOMAIN-CONTAINING PROTEIN"/>
    <property type="match status" value="1"/>
</dbReference>
<organism evidence="4 5">
    <name type="scientific">Xylaria bambusicola</name>
    <dbReference type="NCBI Taxonomy" id="326684"/>
    <lineage>
        <taxon>Eukaryota</taxon>
        <taxon>Fungi</taxon>
        <taxon>Dikarya</taxon>
        <taxon>Ascomycota</taxon>
        <taxon>Pezizomycotina</taxon>
        <taxon>Sordariomycetes</taxon>
        <taxon>Xylariomycetidae</taxon>
        <taxon>Xylariales</taxon>
        <taxon>Xylariaceae</taxon>
        <taxon>Xylaria</taxon>
    </lineage>
</organism>
<evidence type="ECO:0000313" key="4">
    <source>
        <dbReference type="EMBL" id="KAK5634234.1"/>
    </source>
</evidence>
<keyword evidence="5" id="KW-1185">Reference proteome</keyword>
<evidence type="ECO:0000259" key="2">
    <source>
        <dbReference type="Pfam" id="PF00004"/>
    </source>
</evidence>
<evidence type="ECO:0000313" key="5">
    <source>
        <dbReference type="Proteomes" id="UP001305414"/>
    </source>
</evidence>
<protein>
    <recommendedName>
        <fullName evidence="6">AAA+ ATPase domain-containing protein</fullName>
    </recommendedName>
</protein>
<dbReference type="GO" id="GO:0016887">
    <property type="term" value="F:ATP hydrolysis activity"/>
    <property type="evidence" value="ECO:0007669"/>
    <property type="project" value="InterPro"/>
</dbReference>
<dbReference type="AlphaFoldDB" id="A0AAN7V362"/>
<dbReference type="InterPro" id="IPR054289">
    <property type="entry name" value="DUF7025"/>
</dbReference>
<feature type="compositionally biased region" description="Polar residues" evidence="1">
    <location>
        <begin position="336"/>
        <end position="346"/>
    </location>
</feature>
<dbReference type="PANTHER" id="PTHR46411">
    <property type="entry name" value="FAMILY ATPASE, PUTATIVE-RELATED"/>
    <property type="match status" value="1"/>
</dbReference>
<comment type="caution">
    <text evidence="4">The sequence shown here is derived from an EMBL/GenBank/DDBJ whole genome shotgun (WGS) entry which is preliminary data.</text>
</comment>
<reference evidence="4 5" key="1">
    <citation type="submission" date="2023-10" db="EMBL/GenBank/DDBJ databases">
        <title>Draft genome sequence of Xylaria bambusicola isolate GMP-LS, the root and basal stem rot pathogen of sugarcane in Indonesia.</title>
        <authorList>
            <person name="Selvaraj P."/>
            <person name="Muralishankar V."/>
            <person name="Muruganantham S."/>
            <person name="Sp S."/>
            <person name="Haryani S."/>
            <person name="Lau K.J.X."/>
            <person name="Naqvi N.I."/>
        </authorList>
    </citation>
    <scope>NUCLEOTIDE SEQUENCE [LARGE SCALE GENOMIC DNA]</scope>
    <source>
        <strain evidence="4">GMP-LS</strain>
    </source>
</reference>